<feature type="transmembrane region" description="Helical" evidence="8">
    <location>
        <begin position="269"/>
        <end position="289"/>
    </location>
</feature>
<keyword evidence="6 8" id="KW-1133">Transmembrane helix</keyword>
<comment type="caution">
    <text evidence="9">The sequence shown here is derived from an EMBL/GenBank/DDBJ whole genome shotgun (WGS) entry which is preliminary data.</text>
</comment>
<feature type="transmembrane region" description="Helical" evidence="8">
    <location>
        <begin position="38"/>
        <end position="56"/>
    </location>
</feature>
<feature type="transmembrane region" description="Helical" evidence="8">
    <location>
        <begin position="68"/>
        <end position="89"/>
    </location>
</feature>
<keyword evidence="4" id="KW-1003">Cell membrane</keyword>
<dbReference type="InterPro" id="IPR002549">
    <property type="entry name" value="AI-2E-like"/>
</dbReference>
<dbReference type="Pfam" id="PF01594">
    <property type="entry name" value="AI-2E_transport"/>
    <property type="match status" value="1"/>
</dbReference>
<feature type="transmembrane region" description="Helical" evidence="8">
    <location>
        <begin position="239"/>
        <end position="262"/>
    </location>
</feature>
<dbReference type="PANTHER" id="PTHR21716:SF53">
    <property type="entry name" value="PERMEASE PERM-RELATED"/>
    <property type="match status" value="1"/>
</dbReference>
<evidence type="ECO:0000313" key="10">
    <source>
        <dbReference type="Proteomes" id="UP001500929"/>
    </source>
</evidence>
<accession>A0ABP5QFR5</accession>
<evidence type="ECO:0000256" key="3">
    <source>
        <dbReference type="ARBA" id="ARBA00022448"/>
    </source>
</evidence>
<proteinExistence type="inferred from homology"/>
<evidence type="ECO:0000256" key="2">
    <source>
        <dbReference type="ARBA" id="ARBA00009773"/>
    </source>
</evidence>
<evidence type="ECO:0000256" key="1">
    <source>
        <dbReference type="ARBA" id="ARBA00004651"/>
    </source>
</evidence>
<keyword evidence="5 8" id="KW-0812">Transmembrane</keyword>
<dbReference type="PRINTS" id="PR00173">
    <property type="entry name" value="EDTRNSPORT"/>
</dbReference>
<keyword evidence="7 8" id="KW-0472">Membrane</keyword>
<name>A0ABP5QFR5_9MICO</name>
<evidence type="ECO:0000256" key="5">
    <source>
        <dbReference type="ARBA" id="ARBA00022692"/>
    </source>
</evidence>
<dbReference type="Proteomes" id="UP001500929">
    <property type="component" value="Unassembled WGS sequence"/>
</dbReference>
<keyword evidence="10" id="KW-1185">Reference proteome</keyword>
<feature type="transmembrane region" description="Helical" evidence="8">
    <location>
        <begin position="158"/>
        <end position="177"/>
    </location>
</feature>
<reference evidence="10" key="1">
    <citation type="journal article" date="2019" name="Int. J. Syst. Evol. Microbiol.">
        <title>The Global Catalogue of Microorganisms (GCM) 10K type strain sequencing project: providing services to taxonomists for standard genome sequencing and annotation.</title>
        <authorList>
            <consortium name="The Broad Institute Genomics Platform"/>
            <consortium name="The Broad Institute Genome Sequencing Center for Infectious Disease"/>
            <person name="Wu L."/>
            <person name="Ma J."/>
        </authorList>
    </citation>
    <scope>NUCLEOTIDE SEQUENCE [LARGE SCALE GENOMIC DNA]</scope>
    <source>
        <strain evidence="10">JCM 16117</strain>
    </source>
</reference>
<protein>
    <submittedName>
        <fullName evidence="9">AI-2E family transporter</fullName>
    </submittedName>
</protein>
<organism evidence="9 10">
    <name type="scientific">Herbiconiux moechotypicola</name>
    <dbReference type="NCBI Taxonomy" id="637393"/>
    <lineage>
        <taxon>Bacteria</taxon>
        <taxon>Bacillati</taxon>
        <taxon>Actinomycetota</taxon>
        <taxon>Actinomycetes</taxon>
        <taxon>Micrococcales</taxon>
        <taxon>Microbacteriaceae</taxon>
        <taxon>Herbiconiux</taxon>
    </lineage>
</organism>
<feature type="transmembrane region" description="Helical" evidence="8">
    <location>
        <begin position="212"/>
        <end position="233"/>
    </location>
</feature>
<evidence type="ECO:0000256" key="8">
    <source>
        <dbReference type="SAM" id="Phobius"/>
    </source>
</evidence>
<sequence length="351" mass="37249">MQMPRLLQAGPFRFGFVATLGVLLALLLGLAVSSLATALTLIFVALFVCLGLYPVVQWLERRHFSRAMAVLTVMAGFVVVVLLLLWLIIPVVVDQLTELFTYLPAGFNDISEQDWFVSLNEQFGGALVPALDWLKTTVADPNTWVTVGGGALRVGVNILNGTFNVIFVIVLTLYFVASLESIKASVYTLVPASKRAGFVEISEEITKSVGSYLSGMVILAAMNAVFTFILLTVCGVRYAGILAALAFPITLIPLVGSVINLAIVTTVSLFTSPTAALVVGIVMLVYVQVEAYVLTPRIVGKAISIPGSLVLIGAMVGGTLLGLLGALIACPVTASILLIIKKVVVPRQNLA</sequence>
<dbReference type="RefSeq" id="WP_259479383.1">
    <property type="nucleotide sequence ID" value="NZ_BAAAQY010000005.1"/>
</dbReference>
<feature type="transmembrane region" description="Helical" evidence="8">
    <location>
        <begin position="309"/>
        <end position="340"/>
    </location>
</feature>
<comment type="subcellular location">
    <subcellularLocation>
        <location evidence="1">Cell membrane</location>
        <topology evidence="1">Multi-pass membrane protein</topology>
    </subcellularLocation>
</comment>
<dbReference type="EMBL" id="BAAAQY010000005">
    <property type="protein sequence ID" value="GAA2234207.1"/>
    <property type="molecule type" value="Genomic_DNA"/>
</dbReference>
<evidence type="ECO:0000313" key="9">
    <source>
        <dbReference type="EMBL" id="GAA2234207.1"/>
    </source>
</evidence>
<evidence type="ECO:0000256" key="6">
    <source>
        <dbReference type="ARBA" id="ARBA00022989"/>
    </source>
</evidence>
<evidence type="ECO:0000256" key="7">
    <source>
        <dbReference type="ARBA" id="ARBA00023136"/>
    </source>
</evidence>
<evidence type="ECO:0000256" key="4">
    <source>
        <dbReference type="ARBA" id="ARBA00022475"/>
    </source>
</evidence>
<gene>
    <name evidence="9" type="ORF">GCM10009851_19030</name>
</gene>
<feature type="transmembrane region" description="Helical" evidence="8">
    <location>
        <begin position="12"/>
        <end position="32"/>
    </location>
</feature>
<dbReference type="PANTHER" id="PTHR21716">
    <property type="entry name" value="TRANSMEMBRANE PROTEIN"/>
    <property type="match status" value="1"/>
</dbReference>
<keyword evidence="3" id="KW-0813">Transport</keyword>
<comment type="similarity">
    <text evidence="2">Belongs to the autoinducer-2 exporter (AI-2E) (TC 2.A.86) family.</text>
</comment>